<accession>A0A8H9I0T1</accession>
<dbReference type="PANTHER" id="PTHR43284">
    <property type="entry name" value="ASPARAGINE SYNTHETASE (GLUTAMINE-HYDROLYZING)"/>
    <property type="match status" value="1"/>
</dbReference>
<evidence type="ECO:0000256" key="1">
    <source>
        <dbReference type="ARBA" id="ARBA00005187"/>
    </source>
</evidence>
<name>A0A1E7N1S5_KITAU</name>
<evidence type="ECO:0000313" key="11">
    <source>
        <dbReference type="EMBL" id="GGV01705.1"/>
    </source>
</evidence>
<evidence type="ECO:0000256" key="6">
    <source>
        <dbReference type="ARBA" id="ARBA00022888"/>
    </source>
</evidence>
<dbReference type="GO" id="GO:0006529">
    <property type="term" value="P:asparagine biosynthetic process"/>
    <property type="evidence" value="ECO:0007669"/>
    <property type="project" value="UniProtKB-KW"/>
</dbReference>
<evidence type="ECO:0000256" key="3">
    <source>
        <dbReference type="ARBA" id="ARBA00012737"/>
    </source>
</evidence>
<dbReference type="RefSeq" id="WP_030554730.1">
    <property type="nucleotide sequence ID" value="NZ_BMUB01000026.1"/>
</dbReference>
<dbReference type="EC" id="6.3.5.4" evidence="3"/>
<evidence type="ECO:0000256" key="8">
    <source>
        <dbReference type="PIRSR" id="PIRSR001589-2"/>
    </source>
</evidence>
<dbReference type="CDD" id="cd01991">
    <property type="entry name" value="Asn_synthase_B_C"/>
    <property type="match status" value="1"/>
</dbReference>
<dbReference type="OrthoDB" id="9763290at2"/>
<reference evidence="11" key="1">
    <citation type="journal article" date="2014" name="Int. J. Syst. Evol. Microbiol.">
        <title>Complete genome sequence of Corynebacterium casei LMG S-19264T (=DSM 44701T), isolated from a smear-ripened cheese.</title>
        <authorList>
            <consortium name="US DOE Joint Genome Institute (JGI-PGF)"/>
            <person name="Walter F."/>
            <person name="Albersmeier A."/>
            <person name="Kalinowski J."/>
            <person name="Ruckert C."/>
        </authorList>
    </citation>
    <scope>NUCLEOTIDE SEQUENCE</scope>
    <source>
        <strain evidence="11">JCM 4434</strain>
    </source>
</reference>
<keyword evidence="4 8" id="KW-0547">Nucleotide-binding</keyword>
<dbReference type="Gene3D" id="3.60.20.10">
    <property type="entry name" value="Glutamine Phosphoribosylpyrophosphate, subunit 1, domain 1"/>
    <property type="match status" value="1"/>
</dbReference>
<reference evidence="12 13" key="2">
    <citation type="submission" date="2014-07" db="EMBL/GenBank/DDBJ databases">
        <authorList>
            <person name="Zhang J.E."/>
            <person name="Yang H."/>
            <person name="Guo J."/>
            <person name="Deng Z."/>
            <person name="Luo H."/>
            <person name="Luo M."/>
            <person name="Zhao B."/>
        </authorList>
    </citation>
    <scope>NUCLEOTIDE SEQUENCE [LARGE SCALE GENOMIC DNA]</scope>
    <source>
        <strain evidence="12">ATCC 10762</strain>
        <strain evidence="13">ATCC 10762 / DSM 40127 / CCM 3239 / JCM 4008 / LMG 5968 / NBRC 12843 / NCIMB 8234 / A-377</strain>
    </source>
</reference>
<feature type="domain" description="Asparagine synthetase" evidence="9">
    <location>
        <begin position="403"/>
        <end position="459"/>
    </location>
</feature>
<accession>A0A1E7N1S5</accession>
<evidence type="ECO:0000313" key="13">
    <source>
        <dbReference type="Proteomes" id="UP000037395"/>
    </source>
</evidence>
<organism evidence="12 13">
    <name type="scientific">Kitasatospora aureofaciens</name>
    <name type="common">Streptomyces aureofaciens</name>
    <dbReference type="NCBI Taxonomy" id="1894"/>
    <lineage>
        <taxon>Bacteria</taxon>
        <taxon>Bacillati</taxon>
        <taxon>Actinomycetota</taxon>
        <taxon>Actinomycetes</taxon>
        <taxon>Kitasatosporales</taxon>
        <taxon>Streptomycetaceae</taxon>
        <taxon>Kitasatospora</taxon>
    </lineage>
</organism>
<dbReference type="Gene3D" id="3.40.50.620">
    <property type="entry name" value="HUPs"/>
    <property type="match status" value="1"/>
</dbReference>
<dbReference type="InterPro" id="IPR029055">
    <property type="entry name" value="Ntn_hydrolases_N"/>
</dbReference>
<dbReference type="InterPro" id="IPR051786">
    <property type="entry name" value="ASN_synthetase/amidase"/>
</dbReference>
<dbReference type="SUPFAM" id="SSF56235">
    <property type="entry name" value="N-terminal nucleophile aminohydrolases (Ntn hydrolases)"/>
    <property type="match status" value="1"/>
</dbReference>
<dbReference type="Pfam" id="PF00733">
    <property type="entry name" value="Asn_synthase"/>
    <property type="match status" value="2"/>
</dbReference>
<dbReference type="EMBL" id="JPRF03000043">
    <property type="protein sequence ID" value="OEV34632.1"/>
    <property type="molecule type" value="Genomic_DNA"/>
</dbReference>
<dbReference type="PANTHER" id="PTHR43284:SF1">
    <property type="entry name" value="ASPARAGINE SYNTHETASE"/>
    <property type="match status" value="1"/>
</dbReference>
<keyword evidence="6" id="KW-0028">Amino-acid biosynthesis</keyword>
<dbReference type="SUPFAM" id="SSF52402">
    <property type="entry name" value="Adenine nucleotide alpha hydrolases-like"/>
    <property type="match status" value="1"/>
</dbReference>
<dbReference type="GeneID" id="97489447"/>
<evidence type="ECO:0000256" key="2">
    <source>
        <dbReference type="ARBA" id="ARBA00005752"/>
    </source>
</evidence>
<keyword evidence="5 8" id="KW-0067">ATP-binding</keyword>
<dbReference type="GO" id="GO:0005524">
    <property type="term" value="F:ATP binding"/>
    <property type="evidence" value="ECO:0007669"/>
    <property type="project" value="UniProtKB-KW"/>
</dbReference>
<feature type="binding site" evidence="8">
    <location>
        <position position="106"/>
    </location>
    <ligand>
        <name>L-glutamine</name>
        <dbReference type="ChEBI" id="CHEBI:58359"/>
    </ligand>
</feature>
<evidence type="ECO:0000259" key="9">
    <source>
        <dbReference type="Pfam" id="PF00733"/>
    </source>
</evidence>
<dbReference type="KEGG" id="kau:B6264_26750"/>
<comment type="caution">
    <text evidence="12">The sequence shown here is derived from an EMBL/GenBank/DDBJ whole genome shotgun (WGS) entry which is preliminary data.</text>
</comment>
<sequence length="523" mass="55384">MASTLPAATGFLAAVQCDGGRSPGAFPAPRGADPAAPGAVFASAGPRAVIKARPGGPGLDAVLLHSGAPDAAHAHRRGRTVLLAGELYNRDELLTLLGAQAGPVTDADLLLALVDTYDLHAFRLLNGRFAAVVADGGRVLLATDHAGSVPLYVSAVPGTVLAATEAKALRTAPVGRRITAARRVRRLPGTHQVPAGTVLEIGVATADCTDHRTWAPTPARRIMAEQEATEAVRLALDRAVRARTGPDTPLVVLSGGIDSSSVAALTAHHRTGPVDTVSMGTDLADEFPQARVVAEHLGSAHRELTVHTDDLLRRLPHAVWAAESLDPDIIEYLLPLTALYLRLEGPGRRILTGYGADIPLGGMHRENRLPALDTALAHDMATFDGLNEMTPVLSGIAGHWSTHPFWDREVLDLLVSLESGLKRRHGRDKWVLRAAMTDLLPHETVTRPKLGVHEGSGTTSSFSRLLTDAGVPGDRVHRAKELVVQHLFDRVVVDGRHPDEVATADVVQLVADALEHDALPAHP</sequence>
<gene>
    <name evidence="11" type="ORF">GCM10010502_65350</name>
    <name evidence="12" type="ORF">HS99_0009040</name>
</gene>
<dbReference type="InterPro" id="IPR001962">
    <property type="entry name" value="Asn_synthase"/>
</dbReference>
<proteinExistence type="inferred from homology"/>
<reference evidence="13" key="4">
    <citation type="submission" date="2016-08" db="EMBL/GenBank/DDBJ databases">
        <title>Sequencing, assembly and comparative genomics of S. aureofaciens ATCC 10762.</title>
        <authorList>
            <person name="Gradnigo J.S."/>
            <person name="Johnson N."/>
            <person name="Somerville G.A."/>
        </authorList>
    </citation>
    <scope>NUCLEOTIDE SEQUENCE [LARGE SCALE GENOMIC DNA]</scope>
    <source>
        <strain evidence="13">ATCC 10762 / DSM 40127 / CCM 3239 / JCM 4008 / LMG 5968 / NBRC 12843 / NCIMB 8234 / A-377</strain>
    </source>
</reference>
<dbReference type="AlphaFoldDB" id="A0A1E7N1S5"/>
<evidence type="ECO:0000256" key="7">
    <source>
        <dbReference type="ARBA" id="ARBA00048741"/>
    </source>
</evidence>
<protein>
    <recommendedName>
        <fullName evidence="3">asparagine synthase (glutamine-hydrolyzing)</fullName>
        <ecNumber evidence="3">6.3.5.4</ecNumber>
    </recommendedName>
</protein>
<dbReference type="InterPro" id="IPR006426">
    <property type="entry name" value="Asn_synth_AEB"/>
</dbReference>
<feature type="domain" description="Glutamine amidotransferase type-2" evidence="10">
    <location>
        <begin position="79"/>
        <end position="170"/>
    </location>
</feature>
<comment type="catalytic activity">
    <reaction evidence="7">
        <text>L-aspartate + L-glutamine + ATP + H2O = L-asparagine + L-glutamate + AMP + diphosphate + H(+)</text>
        <dbReference type="Rhea" id="RHEA:12228"/>
        <dbReference type="ChEBI" id="CHEBI:15377"/>
        <dbReference type="ChEBI" id="CHEBI:15378"/>
        <dbReference type="ChEBI" id="CHEBI:29985"/>
        <dbReference type="ChEBI" id="CHEBI:29991"/>
        <dbReference type="ChEBI" id="CHEBI:30616"/>
        <dbReference type="ChEBI" id="CHEBI:33019"/>
        <dbReference type="ChEBI" id="CHEBI:58048"/>
        <dbReference type="ChEBI" id="CHEBI:58359"/>
        <dbReference type="ChEBI" id="CHEBI:456215"/>
        <dbReference type="EC" id="6.3.5.4"/>
    </reaction>
</comment>
<comment type="pathway">
    <text evidence="1">Amino-acid biosynthesis; L-asparagine biosynthesis; L-asparagine from L-aspartate (L-Gln route): step 1/1.</text>
</comment>
<dbReference type="InterPro" id="IPR014729">
    <property type="entry name" value="Rossmann-like_a/b/a_fold"/>
</dbReference>
<evidence type="ECO:0000313" key="12">
    <source>
        <dbReference type="EMBL" id="OEV34632.1"/>
    </source>
</evidence>
<dbReference type="Proteomes" id="UP000037395">
    <property type="component" value="Unassembled WGS sequence"/>
</dbReference>
<keyword evidence="6" id="KW-0061">Asparagine biosynthesis</keyword>
<evidence type="ECO:0000259" key="10">
    <source>
        <dbReference type="Pfam" id="PF13537"/>
    </source>
</evidence>
<dbReference type="Proteomes" id="UP000610124">
    <property type="component" value="Unassembled WGS sequence"/>
</dbReference>
<dbReference type="GO" id="GO:0004066">
    <property type="term" value="F:asparagine synthase (glutamine-hydrolyzing) activity"/>
    <property type="evidence" value="ECO:0007669"/>
    <property type="project" value="UniProtKB-EC"/>
</dbReference>
<reference evidence="12" key="3">
    <citation type="submission" date="2016-08" db="EMBL/GenBank/DDBJ databases">
        <title>Sequencing, Assembly and Comparative Genomics of S. aureofaciens ATCC 10762.</title>
        <authorList>
            <person name="Gradnigo J.S."/>
            <person name="Johnson N."/>
            <person name="Somerville G.A."/>
        </authorList>
    </citation>
    <scope>NUCLEOTIDE SEQUENCE [LARGE SCALE GENOMIC DNA]</scope>
    <source>
        <strain evidence="12">ATCC 10762</strain>
    </source>
</reference>
<dbReference type="Pfam" id="PF13537">
    <property type="entry name" value="GATase_7"/>
    <property type="match status" value="1"/>
</dbReference>
<dbReference type="EMBL" id="BMUB01000026">
    <property type="protein sequence ID" value="GGV01705.1"/>
    <property type="molecule type" value="Genomic_DNA"/>
</dbReference>
<reference evidence="11" key="5">
    <citation type="submission" date="2020-09" db="EMBL/GenBank/DDBJ databases">
        <authorList>
            <person name="Sun Q."/>
            <person name="Ohkuma M."/>
        </authorList>
    </citation>
    <scope>NUCLEOTIDE SEQUENCE</scope>
    <source>
        <strain evidence="11">JCM 4434</strain>
    </source>
</reference>
<comment type="similarity">
    <text evidence="2">Belongs to the asparagine synthetase family.</text>
</comment>
<dbReference type="PIRSF" id="PIRSF001589">
    <property type="entry name" value="Asn_synthetase_glu-h"/>
    <property type="match status" value="1"/>
</dbReference>
<evidence type="ECO:0000256" key="4">
    <source>
        <dbReference type="ARBA" id="ARBA00022741"/>
    </source>
</evidence>
<feature type="domain" description="Asparagine synthetase" evidence="9">
    <location>
        <begin position="232"/>
        <end position="370"/>
    </location>
</feature>
<evidence type="ECO:0000256" key="5">
    <source>
        <dbReference type="ARBA" id="ARBA00022840"/>
    </source>
</evidence>
<keyword evidence="13" id="KW-1185">Reference proteome</keyword>
<dbReference type="InterPro" id="IPR017932">
    <property type="entry name" value="GATase_2_dom"/>
</dbReference>